<dbReference type="Proteomes" id="UP000179467">
    <property type="component" value="Unassembled WGS sequence"/>
</dbReference>
<organism evidence="2 3">
    <name type="scientific">Edaphosphingomonas haloaromaticamans</name>
    <dbReference type="NCBI Taxonomy" id="653954"/>
    <lineage>
        <taxon>Bacteria</taxon>
        <taxon>Pseudomonadati</taxon>
        <taxon>Pseudomonadota</taxon>
        <taxon>Alphaproteobacteria</taxon>
        <taxon>Sphingomonadales</taxon>
        <taxon>Rhizorhabdaceae</taxon>
        <taxon>Edaphosphingomonas</taxon>
    </lineage>
</organism>
<dbReference type="Gene3D" id="1.25.40.10">
    <property type="entry name" value="Tetratricopeptide repeat domain"/>
    <property type="match status" value="1"/>
</dbReference>
<evidence type="ECO:0000313" key="2">
    <source>
        <dbReference type="EMBL" id="OHT20151.1"/>
    </source>
</evidence>
<sequence>MRGLGLMSLALIAIPATAHSQPAPRVETGYEVGALGLAAIDRGDWTAAERQLGAMRGVSADDPARLINLGRVYAATGRPELAAESWRQALRSRHHYEVTLGDGTVTTTDKVARAALAQVSFVSR</sequence>
<comment type="caution">
    <text evidence="2">The sequence shown here is derived from an EMBL/GenBank/DDBJ whole genome shotgun (WGS) entry which is preliminary data.</text>
</comment>
<dbReference type="EMBL" id="MIPT01000001">
    <property type="protein sequence ID" value="OHT20151.1"/>
    <property type="molecule type" value="Genomic_DNA"/>
</dbReference>
<evidence type="ECO:0000256" key="1">
    <source>
        <dbReference type="SAM" id="SignalP"/>
    </source>
</evidence>
<keyword evidence="3" id="KW-1185">Reference proteome</keyword>
<dbReference type="InterPro" id="IPR011990">
    <property type="entry name" value="TPR-like_helical_dom_sf"/>
</dbReference>
<gene>
    <name evidence="2" type="ORF">BHE75_02146</name>
</gene>
<name>A0A1S1HF97_9SPHN</name>
<evidence type="ECO:0008006" key="4">
    <source>
        <dbReference type="Google" id="ProtNLM"/>
    </source>
</evidence>
<feature type="chain" id="PRO_5013249764" description="Tetratricopeptide repeat protein" evidence="1">
    <location>
        <begin position="19"/>
        <end position="124"/>
    </location>
</feature>
<keyword evidence="1" id="KW-0732">Signal</keyword>
<dbReference type="SUPFAM" id="SSF48452">
    <property type="entry name" value="TPR-like"/>
    <property type="match status" value="1"/>
</dbReference>
<accession>A0A1S1HF97</accession>
<dbReference type="AlphaFoldDB" id="A0A1S1HF97"/>
<evidence type="ECO:0000313" key="3">
    <source>
        <dbReference type="Proteomes" id="UP000179467"/>
    </source>
</evidence>
<proteinExistence type="predicted"/>
<reference evidence="2 3" key="1">
    <citation type="submission" date="2016-09" db="EMBL/GenBank/DDBJ databases">
        <title>Metabolic pathway, cell adaptation mechanisms and a novel monoxygenase revealed through proteogenomic-transcription analysis of a Sphingomonas haloaromaticamans strain degrading the fungicide ortho-phenylphenol.</title>
        <authorList>
            <person name="Perruchon C."/>
            <person name="Papadopoulou E.S."/>
            <person name="Rousidou C."/>
            <person name="Vasileiadis S."/>
            <person name="Tanou G."/>
            <person name="Amoutzias G."/>
            <person name="Molassiotis A."/>
            <person name="Karpouzas D.G."/>
        </authorList>
    </citation>
    <scope>NUCLEOTIDE SEQUENCE [LARGE SCALE GENOMIC DNA]</scope>
    <source>
        <strain evidence="2 3">P3</strain>
    </source>
</reference>
<protein>
    <recommendedName>
        <fullName evidence="4">Tetratricopeptide repeat protein</fullName>
    </recommendedName>
</protein>
<feature type="signal peptide" evidence="1">
    <location>
        <begin position="1"/>
        <end position="18"/>
    </location>
</feature>